<dbReference type="InterPro" id="IPR003660">
    <property type="entry name" value="HAMP_dom"/>
</dbReference>
<dbReference type="GO" id="GO:0007165">
    <property type="term" value="P:signal transduction"/>
    <property type="evidence" value="ECO:0007669"/>
    <property type="project" value="UniProtKB-KW"/>
</dbReference>
<dbReference type="EMBL" id="SMLL01000006">
    <property type="protein sequence ID" value="TFY97958.1"/>
    <property type="molecule type" value="Genomic_DNA"/>
</dbReference>
<gene>
    <name evidence="7" type="ORF">EZ242_16035</name>
</gene>
<dbReference type="OrthoDB" id="9806477at2"/>
<keyword evidence="2" id="KW-0488">Methylation</keyword>
<evidence type="ECO:0000313" key="7">
    <source>
        <dbReference type="EMBL" id="TFY97958.1"/>
    </source>
</evidence>
<organism evidence="7 8">
    <name type="scientific">Ramlibacter rhizophilus</name>
    <dbReference type="NCBI Taxonomy" id="1781167"/>
    <lineage>
        <taxon>Bacteria</taxon>
        <taxon>Pseudomonadati</taxon>
        <taxon>Pseudomonadota</taxon>
        <taxon>Betaproteobacteria</taxon>
        <taxon>Burkholderiales</taxon>
        <taxon>Comamonadaceae</taxon>
        <taxon>Ramlibacter</taxon>
    </lineage>
</organism>
<dbReference type="PRINTS" id="PR00260">
    <property type="entry name" value="CHEMTRNSDUCR"/>
</dbReference>
<feature type="domain" description="HAMP" evidence="6">
    <location>
        <begin position="2"/>
        <end position="43"/>
    </location>
</feature>
<dbReference type="PROSITE" id="PS50885">
    <property type="entry name" value="HAMP"/>
    <property type="match status" value="1"/>
</dbReference>
<protein>
    <submittedName>
        <fullName evidence="7">Uncharacterized protein</fullName>
    </submittedName>
</protein>
<sequence length="302" mass="30650">MNAARRVATGDLGVPIVPVGRDETAQLLSALRDMQGALVEVVRTVRDNAESVASATEQVAQGNHELSAQTQQQASALQQTAASMVALGATVRGNADNAAQVSEFARGASDTAERGGALVGEVVTAMQDIRGASTKVADIVAVIDGIAFQTNLLALNAAVEAARAGDAGRGFAVVAGEVRQLSRRCADAAREIKALIVTSGERVEQGVVLAKRAGASMQDMVASIQRLATTVGEISASAAQQSTGVGEVRDAVATMDEVTQRGAAAVEESAAAAESLRAQARALVGAVGQFRIDAAPPLAPAS</sequence>
<dbReference type="InterPro" id="IPR051310">
    <property type="entry name" value="MCP_chemotaxis"/>
</dbReference>
<evidence type="ECO:0000256" key="2">
    <source>
        <dbReference type="ARBA" id="ARBA00022481"/>
    </source>
</evidence>
<name>A0A4Z0BJ86_9BURK</name>
<dbReference type="InterPro" id="IPR004090">
    <property type="entry name" value="Chemotax_Me-accpt_rcpt"/>
</dbReference>
<keyword evidence="4" id="KW-0807">Transducer</keyword>
<reference evidence="7 8" key="1">
    <citation type="submission" date="2019-03" db="EMBL/GenBank/DDBJ databases">
        <title>Ramlibacter rhizophilus CCTCC AB2015357, whole genome shotgun sequence.</title>
        <authorList>
            <person name="Zhang X."/>
            <person name="Feng G."/>
            <person name="Zhu H."/>
        </authorList>
    </citation>
    <scope>NUCLEOTIDE SEQUENCE [LARGE SCALE GENOMIC DNA]</scope>
    <source>
        <strain evidence="7 8">CCTCC AB2015357</strain>
    </source>
</reference>
<comment type="similarity">
    <text evidence="3">Belongs to the methyl-accepting chemotaxis (MCP) protein family.</text>
</comment>
<dbReference type="RefSeq" id="WP_135286191.1">
    <property type="nucleotide sequence ID" value="NZ_SMLL01000006.1"/>
</dbReference>
<accession>A0A4Z0BJ86</accession>
<comment type="subcellular location">
    <subcellularLocation>
        <location evidence="1">Membrane</location>
    </subcellularLocation>
</comment>
<evidence type="ECO:0000256" key="3">
    <source>
        <dbReference type="ARBA" id="ARBA00029447"/>
    </source>
</evidence>
<dbReference type="PROSITE" id="PS50111">
    <property type="entry name" value="CHEMOTAXIS_TRANSDUC_2"/>
    <property type="match status" value="1"/>
</dbReference>
<dbReference type="PANTHER" id="PTHR43531">
    <property type="entry name" value="PROTEIN ICFG"/>
    <property type="match status" value="1"/>
</dbReference>
<proteinExistence type="inferred from homology"/>
<dbReference type="PANTHER" id="PTHR43531:SF14">
    <property type="entry name" value="METHYL-ACCEPTING CHEMOTAXIS PROTEIN I-RELATED"/>
    <property type="match status" value="1"/>
</dbReference>
<dbReference type="SUPFAM" id="SSF58104">
    <property type="entry name" value="Methyl-accepting chemotaxis protein (MCP) signaling domain"/>
    <property type="match status" value="1"/>
</dbReference>
<dbReference type="InterPro" id="IPR004089">
    <property type="entry name" value="MCPsignal_dom"/>
</dbReference>
<feature type="domain" description="Methyl-accepting transducer" evidence="5">
    <location>
        <begin position="48"/>
        <end position="277"/>
    </location>
</feature>
<dbReference type="Pfam" id="PF00672">
    <property type="entry name" value="HAMP"/>
    <property type="match status" value="1"/>
</dbReference>
<keyword evidence="8" id="KW-1185">Reference proteome</keyword>
<dbReference type="Pfam" id="PF00015">
    <property type="entry name" value="MCPsignal"/>
    <property type="match status" value="1"/>
</dbReference>
<dbReference type="FunFam" id="1.10.287.950:FF:000001">
    <property type="entry name" value="Methyl-accepting chemotaxis sensory transducer"/>
    <property type="match status" value="1"/>
</dbReference>
<evidence type="ECO:0000259" key="6">
    <source>
        <dbReference type="PROSITE" id="PS50885"/>
    </source>
</evidence>
<dbReference type="GO" id="GO:0006935">
    <property type="term" value="P:chemotaxis"/>
    <property type="evidence" value="ECO:0007669"/>
    <property type="project" value="InterPro"/>
</dbReference>
<dbReference type="GO" id="GO:0005886">
    <property type="term" value="C:plasma membrane"/>
    <property type="evidence" value="ECO:0007669"/>
    <property type="project" value="TreeGrafter"/>
</dbReference>
<dbReference type="CDD" id="cd06225">
    <property type="entry name" value="HAMP"/>
    <property type="match status" value="1"/>
</dbReference>
<evidence type="ECO:0000256" key="1">
    <source>
        <dbReference type="ARBA" id="ARBA00004370"/>
    </source>
</evidence>
<evidence type="ECO:0000259" key="5">
    <source>
        <dbReference type="PROSITE" id="PS50111"/>
    </source>
</evidence>
<evidence type="ECO:0000256" key="4">
    <source>
        <dbReference type="PROSITE-ProRule" id="PRU00284"/>
    </source>
</evidence>
<evidence type="ECO:0000313" key="8">
    <source>
        <dbReference type="Proteomes" id="UP000297564"/>
    </source>
</evidence>
<dbReference type="Gene3D" id="1.10.287.950">
    <property type="entry name" value="Methyl-accepting chemotaxis protein"/>
    <property type="match status" value="1"/>
</dbReference>
<dbReference type="Proteomes" id="UP000297564">
    <property type="component" value="Unassembled WGS sequence"/>
</dbReference>
<dbReference type="GO" id="GO:0004888">
    <property type="term" value="F:transmembrane signaling receptor activity"/>
    <property type="evidence" value="ECO:0007669"/>
    <property type="project" value="InterPro"/>
</dbReference>
<comment type="caution">
    <text evidence="7">The sequence shown here is derived from an EMBL/GenBank/DDBJ whole genome shotgun (WGS) entry which is preliminary data.</text>
</comment>
<dbReference type="SMART" id="SM00283">
    <property type="entry name" value="MA"/>
    <property type="match status" value="1"/>
</dbReference>
<dbReference type="AlphaFoldDB" id="A0A4Z0BJ86"/>